<evidence type="ECO:0000259" key="2">
    <source>
        <dbReference type="Pfam" id="PF05713"/>
    </source>
</evidence>
<evidence type="ECO:0000313" key="10">
    <source>
        <dbReference type="Proteomes" id="UP000283992"/>
    </source>
</evidence>
<dbReference type="EMBL" id="QSIR01000010">
    <property type="protein sequence ID" value="RHD06716.1"/>
    <property type="molecule type" value="Genomic_DNA"/>
</dbReference>
<dbReference type="EMBL" id="QSSX01000041">
    <property type="protein sequence ID" value="RGM20589.1"/>
    <property type="molecule type" value="Genomic_DNA"/>
</dbReference>
<evidence type="ECO:0000313" key="3">
    <source>
        <dbReference type="EMBL" id="RGM20589.1"/>
    </source>
</evidence>
<evidence type="ECO:0000313" key="11">
    <source>
        <dbReference type="Proteomes" id="UP000284472"/>
    </source>
</evidence>
<reference evidence="8 9" key="1">
    <citation type="submission" date="2018-08" db="EMBL/GenBank/DDBJ databases">
        <title>A genome reference for cultivated species of the human gut microbiota.</title>
        <authorList>
            <person name="Zou Y."/>
            <person name="Xue W."/>
            <person name="Luo G."/>
        </authorList>
    </citation>
    <scope>NUCLEOTIDE SEQUENCE [LARGE SCALE GENOMIC DNA]</scope>
    <source>
        <strain evidence="7 12">AF33-12</strain>
        <strain evidence="6 10">AM12-54</strain>
        <strain evidence="5 9">AM21-18</strain>
        <strain evidence="4 11">AM32-6</strain>
        <strain evidence="3 8">TF01-20-2</strain>
    </source>
</reference>
<evidence type="ECO:0000313" key="5">
    <source>
        <dbReference type="EMBL" id="RHG77017.1"/>
    </source>
</evidence>
<dbReference type="Proteomes" id="UP000283992">
    <property type="component" value="Unassembled WGS sequence"/>
</dbReference>
<evidence type="ECO:0000313" key="8">
    <source>
        <dbReference type="Proteomes" id="UP000260808"/>
    </source>
</evidence>
<dbReference type="Pfam" id="PF05713">
    <property type="entry name" value="MobC"/>
    <property type="match status" value="1"/>
</dbReference>
<dbReference type="Proteomes" id="UP000260808">
    <property type="component" value="Unassembled WGS sequence"/>
</dbReference>
<dbReference type="InterPro" id="IPR008687">
    <property type="entry name" value="MobC"/>
</dbReference>
<dbReference type="AlphaFoldDB" id="A0A2N5PVI8"/>
<dbReference type="RefSeq" id="WP_004843192.1">
    <property type="nucleotide sequence ID" value="NZ_JAAIRQ010000019.1"/>
</dbReference>
<sequence>MIKVKRSIFVGVRFQPEEYEFLCEKAEKDPETRMRTGSKNLSAYVRKKTLQESGYQKELQIQKELKELVYQFRKIGTNINQATKQLHIGYEPAAAADRLEKNMKLLEQQFEKMKEELKQTYGNHEDIKH</sequence>
<dbReference type="EMBL" id="QRIS01000091">
    <property type="protein sequence ID" value="RHG77017.1"/>
    <property type="molecule type" value="Genomic_DNA"/>
</dbReference>
<feature type="coiled-coil region" evidence="1">
    <location>
        <begin position="96"/>
        <end position="123"/>
    </location>
</feature>
<dbReference type="Proteomes" id="UP000283981">
    <property type="component" value="Unassembled WGS sequence"/>
</dbReference>
<feature type="domain" description="Bacterial mobilisation" evidence="2">
    <location>
        <begin position="71"/>
        <end position="112"/>
    </location>
</feature>
<evidence type="ECO:0000313" key="6">
    <source>
        <dbReference type="EMBL" id="RHJ11512.1"/>
    </source>
</evidence>
<accession>A0A2N5PVI8</accession>
<dbReference type="Proteomes" id="UP000284472">
    <property type="component" value="Unassembled WGS sequence"/>
</dbReference>
<evidence type="ECO:0000313" key="4">
    <source>
        <dbReference type="EMBL" id="RHD06716.1"/>
    </source>
</evidence>
<evidence type="ECO:0000313" key="12">
    <source>
        <dbReference type="Proteomes" id="UP000285610"/>
    </source>
</evidence>
<protein>
    <submittedName>
        <fullName evidence="6">Plasmid mobilization relaxosome protein MobC</fullName>
    </submittedName>
</protein>
<comment type="caution">
    <text evidence="6">The sequence shown here is derived from an EMBL/GenBank/DDBJ whole genome shotgun (WGS) entry which is preliminary data.</text>
</comment>
<dbReference type="EMBL" id="QRLN01000011">
    <property type="protein sequence ID" value="RHJ11512.1"/>
    <property type="molecule type" value="Genomic_DNA"/>
</dbReference>
<keyword evidence="1" id="KW-0175">Coiled coil</keyword>
<evidence type="ECO:0000313" key="7">
    <source>
        <dbReference type="EMBL" id="RHM75897.1"/>
    </source>
</evidence>
<evidence type="ECO:0000313" key="9">
    <source>
        <dbReference type="Proteomes" id="UP000283981"/>
    </source>
</evidence>
<dbReference type="Proteomes" id="UP000285610">
    <property type="component" value="Unassembled WGS sequence"/>
</dbReference>
<gene>
    <name evidence="6" type="ORF">DW142_09240</name>
    <name evidence="5" type="ORF">DW243_18725</name>
    <name evidence="4" type="ORF">DW812_08065</name>
    <name evidence="7" type="ORF">DWZ50_09315</name>
    <name evidence="3" type="ORF">DXC31_13720</name>
</gene>
<name>A0A2N5PVI8_MEDGN</name>
<dbReference type="EMBL" id="QRQE01000020">
    <property type="protein sequence ID" value="RHM75897.1"/>
    <property type="molecule type" value="Genomic_DNA"/>
</dbReference>
<proteinExistence type="predicted"/>
<evidence type="ECO:0000256" key="1">
    <source>
        <dbReference type="SAM" id="Coils"/>
    </source>
</evidence>
<organism evidence="6 10">
    <name type="scientific">Mediterraneibacter gnavus</name>
    <name type="common">Ruminococcus gnavus</name>
    <dbReference type="NCBI Taxonomy" id="33038"/>
    <lineage>
        <taxon>Bacteria</taxon>
        <taxon>Bacillati</taxon>
        <taxon>Bacillota</taxon>
        <taxon>Clostridia</taxon>
        <taxon>Lachnospirales</taxon>
        <taxon>Lachnospiraceae</taxon>
        <taxon>Mediterraneibacter</taxon>
    </lineage>
</organism>